<keyword evidence="12" id="KW-1015">Disulfide bond</keyword>
<evidence type="ECO:0000313" key="15">
    <source>
        <dbReference type="EMBL" id="ETE65121.1"/>
    </source>
</evidence>
<dbReference type="PANTHER" id="PTHR47011:SF1">
    <property type="entry name" value="CD226 ANTIGEN"/>
    <property type="match status" value="1"/>
</dbReference>
<comment type="similarity">
    <text evidence="3">Belongs to the nectin family.</text>
</comment>
<dbReference type="Proteomes" id="UP000018936">
    <property type="component" value="Unassembled WGS sequence"/>
</dbReference>
<accession>V8NT48</accession>
<evidence type="ECO:0000259" key="14">
    <source>
        <dbReference type="PROSITE" id="PS50835"/>
    </source>
</evidence>
<keyword evidence="5" id="KW-0812">Transmembrane</keyword>
<keyword evidence="11" id="KW-0472">Membrane</keyword>
<evidence type="ECO:0000256" key="1">
    <source>
        <dbReference type="ARBA" id="ARBA00004251"/>
    </source>
</evidence>
<dbReference type="FunFam" id="2.60.40.10:FF:000304">
    <property type="entry name" value="Nectin cell adhesion molecule 1"/>
    <property type="match status" value="1"/>
</dbReference>
<dbReference type="GO" id="GO:0002891">
    <property type="term" value="P:positive regulation of immunoglobulin mediated immune response"/>
    <property type="evidence" value="ECO:0007669"/>
    <property type="project" value="TreeGrafter"/>
</dbReference>
<evidence type="ECO:0000256" key="12">
    <source>
        <dbReference type="ARBA" id="ARBA00023157"/>
    </source>
</evidence>
<evidence type="ECO:0000256" key="8">
    <source>
        <dbReference type="ARBA" id="ARBA00022889"/>
    </source>
</evidence>
<dbReference type="GO" id="GO:0050839">
    <property type="term" value="F:cell adhesion molecule binding"/>
    <property type="evidence" value="ECO:0007669"/>
    <property type="project" value="TreeGrafter"/>
</dbReference>
<dbReference type="SUPFAM" id="SSF48726">
    <property type="entry name" value="Immunoglobulin"/>
    <property type="match status" value="2"/>
</dbReference>
<evidence type="ECO:0000256" key="4">
    <source>
        <dbReference type="ARBA" id="ARBA00022475"/>
    </source>
</evidence>
<dbReference type="InterPro" id="IPR013783">
    <property type="entry name" value="Ig-like_fold"/>
</dbReference>
<comment type="subcellular location">
    <subcellularLocation>
        <location evidence="2">Cell junction</location>
        <location evidence="2">Adherens junction</location>
    </subcellularLocation>
    <subcellularLocation>
        <location evidence="1">Cell membrane</location>
        <topology evidence="1">Single-pass type I membrane protein</topology>
    </subcellularLocation>
</comment>
<dbReference type="InterPro" id="IPR003599">
    <property type="entry name" value="Ig_sub"/>
</dbReference>
<dbReference type="InterPro" id="IPR042842">
    <property type="entry name" value="CD226"/>
</dbReference>
<keyword evidence="8" id="KW-0130">Cell adhesion</keyword>
<keyword evidence="7" id="KW-0677">Repeat</keyword>
<name>V8NT48_OPHHA</name>
<comment type="caution">
    <text evidence="15">The sequence shown here is derived from an EMBL/GenBank/DDBJ whole genome shotgun (WGS) entry which is preliminary data.</text>
</comment>
<reference evidence="15 16" key="1">
    <citation type="journal article" date="2013" name="Proc. Natl. Acad. Sci. U.S.A.">
        <title>The king cobra genome reveals dynamic gene evolution and adaptation in the snake venom system.</title>
        <authorList>
            <person name="Vonk F.J."/>
            <person name="Casewell N.R."/>
            <person name="Henkel C.V."/>
            <person name="Heimberg A.M."/>
            <person name="Jansen H.J."/>
            <person name="McCleary R.J."/>
            <person name="Kerkkamp H.M."/>
            <person name="Vos R.A."/>
            <person name="Guerreiro I."/>
            <person name="Calvete J.J."/>
            <person name="Wuster W."/>
            <person name="Woods A.E."/>
            <person name="Logan J.M."/>
            <person name="Harrison R.A."/>
            <person name="Castoe T.A."/>
            <person name="de Koning A.P."/>
            <person name="Pollock D.D."/>
            <person name="Yandell M."/>
            <person name="Calderon D."/>
            <person name="Renjifo C."/>
            <person name="Currier R.B."/>
            <person name="Salgado D."/>
            <person name="Pla D."/>
            <person name="Sanz L."/>
            <person name="Hyder A.S."/>
            <person name="Ribeiro J.M."/>
            <person name="Arntzen J.W."/>
            <person name="van den Thillart G.E."/>
            <person name="Boetzer M."/>
            <person name="Pirovano W."/>
            <person name="Dirks R.P."/>
            <person name="Spaink H.P."/>
            <person name="Duboule D."/>
            <person name="McGlinn E."/>
            <person name="Kini R.M."/>
            <person name="Richardson M.K."/>
        </authorList>
    </citation>
    <scope>NUCLEOTIDE SEQUENCE</scope>
    <source>
        <tissue evidence="15">Blood</tissue>
    </source>
</reference>
<dbReference type="GO" id="GO:0005912">
    <property type="term" value="C:adherens junction"/>
    <property type="evidence" value="ECO:0007669"/>
    <property type="project" value="UniProtKB-SubCell"/>
</dbReference>
<evidence type="ECO:0000313" key="16">
    <source>
        <dbReference type="Proteomes" id="UP000018936"/>
    </source>
</evidence>
<evidence type="ECO:0000256" key="13">
    <source>
        <dbReference type="ARBA" id="ARBA00023180"/>
    </source>
</evidence>
<keyword evidence="13" id="KW-0325">Glycoprotein</keyword>
<organism evidence="15 16">
    <name type="scientific">Ophiophagus hannah</name>
    <name type="common">King cobra</name>
    <name type="synonym">Naja hannah</name>
    <dbReference type="NCBI Taxonomy" id="8665"/>
    <lineage>
        <taxon>Eukaryota</taxon>
        <taxon>Metazoa</taxon>
        <taxon>Chordata</taxon>
        <taxon>Craniata</taxon>
        <taxon>Vertebrata</taxon>
        <taxon>Euteleostomi</taxon>
        <taxon>Lepidosauria</taxon>
        <taxon>Squamata</taxon>
        <taxon>Bifurcata</taxon>
        <taxon>Unidentata</taxon>
        <taxon>Episquamata</taxon>
        <taxon>Toxicofera</taxon>
        <taxon>Serpentes</taxon>
        <taxon>Colubroidea</taxon>
        <taxon>Elapidae</taxon>
        <taxon>Elapinae</taxon>
        <taxon>Ophiophagus</taxon>
    </lineage>
</organism>
<protein>
    <submittedName>
        <fullName evidence="15">Antigen</fullName>
    </submittedName>
</protein>
<keyword evidence="6" id="KW-0732">Signal</keyword>
<sequence length="315" mass="36149">MAAGKHVDSIVKLSSTMALKCVCPKNASISQMVWEKEENQTKQLIAAFRLPYDLHIESKYKARVLVTNFTSDNKTLIFSNTTEEDVGFYLCSFHTFPYGILEKTIHVVQSGAFEFSKLSVDHLITKPGENVTFKYRSNSDVAVNRITWERVQPDCVDLIIQCADSEMPVYGSDYQNRVECISESSILLWDVTASDYGMYRFSYDKFSHGSPGSHNNLLNVKKKITNIAYITFYSMNIVLIPLEHIFQNIRQRFFMGVILSNYQQMPKTELNACFASIESEFWLRPKNTSKYQGNISSLLPAYKLKLFSYKISLQE</sequence>
<keyword evidence="9" id="KW-0965">Cell junction</keyword>
<dbReference type="PANTHER" id="PTHR47011">
    <property type="entry name" value="CD226 ANTIGEN"/>
    <property type="match status" value="1"/>
</dbReference>
<keyword evidence="4" id="KW-1003">Cell membrane</keyword>
<dbReference type="InterPro" id="IPR036179">
    <property type="entry name" value="Ig-like_dom_sf"/>
</dbReference>
<evidence type="ECO:0000256" key="2">
    <source>
        <dbReference type="ARBA" id="ARBA00004536"/>
    </source>
</evidence>
<dbReference type="GO" id="GO:0007155">
    <property type="term" value="P:cell adhesion"/>
    <property type="evidence" value="ECO:0007669"/>
    <property type="project" value="UniProtKB-KW"/>
</dbReference>
<feature type="non-terminal residue" evidence="15">
    <location>
        <position position="1"/>
    </location>
</feature>
<dbReference type="AlphaFoldDB" id="V8NT48"/>
<keyword evidence="10" id="KW-1133">Transmembrane helix</keyword>
<evidence type="ECO:0000256" key="5">
    <source>
        <dbReference type="ARBA" id="ARBA00022692"/>
    </source>
</evidence>
<dbReference type="EMBL" id="AZIM01001983">
    <property type="protein sequence ID" value="ETE65121.1"/>
    <property type="molecule type" value="Genomic_DNA"/>
</dbReference>
<proteinExistence type="inferred from homology"/>
<gene>
    <name evidence="15" type="primary">Cd226</name>
    <name evidence="15" type="ORF">L345_09107</name>
</gene>
<evidence type="ECO:0000256" key="3">
    <source>
        <dbReference type="ARBA" id="ARBA00007810"/>
    </source>
</evidence>
<evidence type="ECO:0000256" key="7">
    <source>
        <dbReference type="ARBA" id="ARBA00022737"/>
    </source>
</evidence>
<evidence type="ECO:0000256" key="6">
    <source>
        <dbReference type="ARBA" id="ARBA00022729"/>
    </source>
</evidence>
<dbReference type="PROSITE" id="PS50835">
    <property type="entry name" value="IG_LIKE"/>
    <property type="match status" value="1"/>
</dbReference>
<dbReference type="Gene3D" id="2.60.40.10">
    <property type="entry name" value="Immunoglobulins"/>
    <property type="match status" value="2"/>
</dbReference>
<dbReference type="InterPro" id="IPR007110">
    <property type="entry name" value="Ig-like_dom"/>
</dbReference>
<dbReference type="GO" id="GO:0002729">
    <property type="term" value="P:positive regulation of natural killer cell cytokine production"/>
    <property type="evidence" value="ECO:0007669"/>
    <property type="project" value="InterPro"/>
</dbReference>
<keyword evidence="16" id="KW-1185">Reference proteome</keyword>
<evidence type="ECO:0000256" key="11">
    <source>
        <dbReference type="ARBA" id="ARBA00023136"/>
    </source>
</evidence>
<feature type="domain" description="Ig-like" evidence="14">
    <location>
        <begin position="1"/>
        <end position="91"/>
    </location>
</feature>
<dbReference type="InterPro" id="IPR013106">
    <property type="entry name" value="Ig_V-set"/>
</dbReference>
<dbReference type="OrthoDB" id="9937217at2759"/>
<evidence type="ECO:0000256" key="10">
    <source>
        <dbReference type="ARBA" id="ARBA00022989"/>
    </source>
</evidence>
<dbReference type="Pfam" id="PF07686">
    <property type="entry name" value="V-set"/>
    <property type="match status" value="1"/>
</dbReference>
<dbReference type="GO" id="GO:0009897">
    <property type="term" value="C:external side of plasma membrane"/>
    <property type="evidence" value="ECO:0007669"/>
    <property type="project" value="TreeGrafter"/>
</dbReference>
<evidence type="ECO:0000256" key="9">
    <source>
        <dbReference type="ARBA" id="ARBA00022949"/>
    </source>
</evidence>
<dbReference type="SMART" id="SM00409">
    <property type="entry name" value="IG"/>
    <property type="match status" value="2"/>
</dbReference>